<dbReference type="AlphaFoldDB" id="A0AAE1RS57"/>
<name>A0AAE1RS57_9SOLA</name>
<dbReference type="EMBL" id="JAVYJV010000013">
    <property type="protein sequence ID" value="KAK4355982.1"/>
    <property type="molecule type" value="Genomic_DNA"/>
</dbReference>
<dbReference type="InterPro" id="IPR035892">
    <property type="entry name" value="C2_domain_sf"/>
</dbReference>
<evidence type="ECO:0000313" key="1">
    <source>
        <dbReference type="EMBL" id="KAK4355982.1"/>
    </source>
</evidence>
<dbReference type="PANTHER" id="PTHR10336:SF194">
    <property type="entry name" value="PHOSPHOINOSITIDE PHOSPHOLIPASE C"/>
    <property type="match status" value="1"/>
</dbReference>
<evidence type="ECO:0000313" key="2">
    <source>
        <dbReference type="Proteomes" id="UP001291623"/>
    </source>
</evidence>
<reference evidence="1" key="1">
    <citation type="submission" date="2023-12" db="EMBL/GenBank/DDBJ databases">
        <title>Genome assembly of Anisodus tanguticus.</title>
        <authorList>
            <person name="Wang Y.-J."/>
        </authorList>
    </citation>
    <scope>NUCLEOTIDE SEQUENCE</scope>
    <source>
        <strain evidence="1">KB-2021</strain>
        <tissue evidence="1">Leaf</tissue>
    </source>
</reference>
<dbReference type="InterPro" id="IPR001192">
    <property type="entry name" value="PI-PLC_fam"/>
</dbReference>
<organism evidence="1 2">
    <name type="scientific">Anisodus tanguticus</name>
    <dbReference type="NCBI Taxonomy" id="243964"/>
    <lineage>
        <taxon>Eukaryota</taxon>
        <taxon>Viridiplantae</taxon>
        <taxon>Streptophyta</taxon>
        <taxon>Embryophyta</taxon>
        <taxon>Tracheophyta</taxon>
        <taxon>Spermatophyta</taxon>
        <taxon>Magnoliopsida</taxon>
        <taxon>eudicotyledons</taxon>
        <taxon>Gunneridae</taxon>
        <taxon>Pentapetalae</taxon>
        <taxon>asterids</taxon>
        <taxon>lamiids</taxon>
        <taxon>Solanales</taxon>
        <taxon>Solanaceae</taxon>
        <taxon>Solanoideae</taxon>
        <taxon>Hyoscyameae</taxon>
        <taxon>Anisodus</taxon>
    </lineage>
</organism>
<sequence>MALPVKKILKLPIRFIKAHLALLRIDVKDYDPSGEDEFAGQTCLPVTELRTGIRCVPLYNRRGDVYRSVNLLMRFDFTP</sequence>
<dbReference type="Gene3D" id="2.60.40.150">
    <property type="entry name" value="C2 domain"/>
    <property type="match status" value="1"/>
</dbReference>
<keyword evidence="2" id="KW-1185">Reference proteome</keyword>
<comment type="caution">
    <text evidence="1">The sequence shown here is derived from an EMBL/GenBank/DDBJ whole genome shotgun (WGS) entry which is preliminary data.</text>
</comment>
<dbReference type="GO" id="GO:0048015">
    <property type="term" value="P:phosphatidylinositol-mediated signaling"/>
    <property type="evidence" value="ECO:0007669"/>
    <property type="project" value="TreeGrafter"/>
</dbReference>
<dbReference type="PANTHER" id="PTHR10336">
    <property type="entry name" value="PHOSPHOINOSITIDE-SPECIFIC PHOSPHOLIPASE C FAMILY PROTEIN"/>
    <property type="match status" value="1"/>
</dbReference>
<accession>A0AAE1RS57</accession>
<dbReference type="GO" id="GO:0051209">
    <property type="term" value="P:release of sequestered calcium ion into cytosol"/>
    <property type="evidence" value="ECO:0007669"/>
    <property type="project" value="TreeGrafter"/>
</dbReference>
<gene>
    <name evidence="1" type="ORF">RND71_024953</name>
</gene>
<dbReference type="SUPFAM" id="SSF49562">
    <property type="entry name" value="C2 domain (Calcium/lipid-binding domain, CaLB)"/>
    <property type="match status" value="1"/>
</dbReference>
<dbReference type="GO" id="GO:0005886">
    <property type="term" value="C:plasma membrane"/>
    <property type="evidence" value="ECO:0007669"/>
    <property type="project" value="TreeGrafter"/>
</dbReference>
<proteinExistence type="predicted"/>
<protein>
    <submittedName>
        <fullName evidence="1">Uncharacterized protein</fullName>
    </submittedName>
</protein>
<dbReference type="CDD" id="cd00275">
    <property type="entry name" value="C2_PLC_like"/>
    <property type="match status" value="1"/>
</dbReference>
<dbReference type="Proteomes" id="UP001291623">
    <property type="component" value="Unassembled WGS sequence"/>
</dbReference>
<dbReference type="GO" id="GO:0004435">
    <property type="term" value="F:phosphatidylinositol-4,5-bisphosphate phospholipase C activity"/>
    <property type="evidence" value="ECO:0007669"/>
    <property type="project" value="TreeGrafter"/>
</dbReference>